<evidence type="ECO:0000256" key="1">
    <source>
        <dbReference type="SAM" id="MobiDB-lite"/>
    </source>
</evidence>
<feature type="region of interest" description="Disordered" evidence="1">
    <location>
        <begin position="54"/>
        <end position="117"/>
    </location>
</feature>
<feature type="non-terminal residue" evidence="2">
    <location>
        <position position="1"/>
    </location>
</feature>
<accession>A0A0V0ICB3</accession>
<dbReference type="AlphaFoldDB" id="A0A0V0ICB3"/>
<feature type="compositionally biased region" description="Polar residues" evidence="1">
    <location>
        <begin position="61"/>
        <end position="80"/>
    </location>
</feature>
<feature type="compositionally biased region" description="Low complexity" evidence="1">
    <location>
        <begin position="94"/>
        <end position="110"/>
    </location>
</feature>
<organism evidence="2">
    <name type="scientific">Solanum chacoense</name>
    <name type="common">Chaco potato</name>
    <dbReference type="NCBI Taxonomy" id="4108"/>
    <lineage>
        <taxon>Eukaryota</taxon>
        <taxon>Viridiplantae</taxon>
        <taxon>Streptophyta</taxon>
        <taxon>Embryophyta</taxon>
        <taxon>Tracheophyta</taxon>
        <taxon>Spermatophyta</taxon>
        <taxon>Magnoliopsida</taxon>
        <taxon>eudicotyledons</taxon>
        <taxon>Gunneridae</taxon>
        <taxon>Pentapetalae</taxon>
        <taxon>asterids</taxon>
        <taxon>lamiids</taxon>
        <taxon>Solanales</taxon>
        <taxon>Solanaceae</taxon>
        <taxon>Solanoideae</taxon>
        <taxon>Solaneae</taxon>
        <taxon>Solanum</taxon>
    </lineage>
</organism>
<evidence type="ECO:0000313" key="2">
    <source>
        <dbReference type="EMBL" id="JAP29616.1"/>
    </source>
</evidence>
<proteinExistence type="predicted"/>
<dbReference type="EMBL" id="GEDG01008919">
    <property type="protein sequence ID" value="JAP29616.1"/>
    <property type="molecule type" value="Transcribed_RNA"/>
</dbReference>
<sequence>SSHLQSAAALSSPFFLVPARSRRRRTTSRRPSPLLSPLLHLSLFVLSSLRPVKPAVRRESSSQLPTKQQATPTTRATSENAKPVAAATSEELRQSSGVNTNSSSSEQSRTPAKLKVC</sequence>
<reference evidence="2" key="1">
    <citation type="submission" date="2015-12" db="EMBL/GenBank/DDBJ databases">
        <title>Gene expression during late stages of embryo sac development: a critical building block for successful pollen-pistil interactions.</title>
        <authorList>
            <person name="Liu Y."/>
            <person name="Joly V."/>
            <person name="Sabar M."/>
            <person name="Matton D.P."/>
        </authorList>
    </citation>
    <scope>NUCLEOTIDE SEQUENCE</scope>
</reference>
<feature type="region of interest" description="Disordered" evidence="1">
    <location>
        <begin position="15"/>
        <end position="34"/>
    </location>
</feature>
<name>A0A0V0ICB3_SOLCH</name>
<protein>
    <submittedName>
        <fullName evidence="2">Putative ovule protein</fullName>
    </submittedName>
</protein>